<evidence type="ECO:0000313" key="3">
    <source>
        <dbReference type="Proteomes" id="UP000646827"/>
    </source>
</evidence>
<dbReference type="Pfam" id="PF12855">
    <property type="entry name" value="Ecl1"/>
    <property type="match status" value="1"/>
</dbReference>
<evidence type="ECO:0000313" key="2">
    <source>
        <dbReference type="EMBL" id="KAG2214521.1"/>
    </source>
</evidence>
<dbReference type="Proteomes" id="UP000646827">
    <property type="component" value="Unassembled WGS sequence"/>
</dbReference>
<name>A0A8H7V8X0_9FUNG</name>
<reference evidence="2 3" key="1">
    <citation type="submission" date="2020-12" db="EMBL/GenBank/DDBJ databases">
        <title>Metabolic potential, ecology and presence of endohyphal bacteria is reflected in genomic diversity of Mucoromycotina.</title>
        <authorList>
            <person name="Muszewska A."/>
            <person name="Okrasinska A."/>
            <person name="Steczkiewicz K."/>
            <person name="Drgas O."/>
            <person name="Orlowska M."/>
            <person name="Perlinska-Lenart U."/>
            <person name="Aleksandrzak-Piekarczyk T."/>
            <person name="Szatraj K."/>
            <person name="Zielenkiewicz U."/>
            <person name="Pilsyk S."/>
            <person name="Malc E."/>
            <person name="Mieczkowski P."/>
            <person name="Kruszewska J.S."/>
            <person name="Biernat P."/>
            <person name="Pawlowska J."/>
        </authorList>
    </citation>
    <scope>NUCLEOTIDE SEQUENCE [LARGE SCALE GENOMIC DNA]</scope>
    <source>
        <strain evidence="2 3">CBS 142.35</strain>
    </source>
</reference>
<sequence length="128" mass="14138">MDLSWCIVCDNRIHSNLNEADLYCSDMCKVKDLSTSTSTSSASSSSTALFGTSPPKRLSKSLSLLRNKQQRSTAPSTSYPWIPLYRRRPVVSRRPMTPMTTSTSPSLMLCRKPSTTAASLYRPNVTAV</sequence>
<accession>A0A8H7V8X0</accession>
<gene>
    <name evidence="2" type="ORF">INT45_011639</name>
</gene>
<dbReference type="OrthoDB" id="3599883at2759"/>
<comment type="caution">
    <text evidence="2">The sequence shown here is derived from an EMBL/GenBank/DDBJ whole genome shotgun (WGS) entry which is preliminary data.</text>
</comment>
<proteinExistence type="predicted"/>
<dbReference type="AlphaFoldDB" id="A0A8H7V8X0"/>
<dbReference type="EMBL" id="JAEPRB010000613">
    <property type="protein sequence ID" value="KAG2214521.1"/>
    <property type="molecule type" value="Genomic_DNA"/>
</dbReference>
<evidence type="ECO:0000256" key="1">
    <source>
        <dbReference type="SAM" id="MobiDB-lite"/>
    </source>
</evidence>
<keyword evidence="3" id="KW-1185">Reference proteome</keyword>
<feature type="region of interest" description="Disordered" evidence="1">
    <location>
        <begin position="35"/>
        <end position="56"/>
    </location>
</feature>
<protein>
    <submittedName>
        <fullName evidence="2">Uncharacterized protein</fullName>
    </submittedName>
</protein>
<organism evidence="2 3">
    <name type="scientific">Circinella minor</name>
    <dbReference type="NCBI Taxonomy" id="1195481"/>
    <lineage>
        <taxon>Eukaryota</taxon>
        <taxon>Fungi</taxon>
        <taxon>Fungi incertae sedis</taxon>
        <taxon>Mucoromycota</taxon>
        <taxon>Mucoromycotina</taxon>
        <taxon>Mucoromycetes</taxon>
        <taxon>Mucorales</taxon>
        <taxon>Lichtheimiaceae</taxon>
        <taxon>Circinella</taxon>
    </lineage>
</organism>
<dbReference type="InterPro" id="IPR024368">
    <property type="entry name" value="Ecl1/2/3"/>
</dbReference>